<reference evidence="2" key="1">
    <citation type="submission" date="2024-06" db="EMBL/GenBank/DDBJ databases">
        <authorList>
            <consortium name="consrtm"/>
            <person name="Uemura M."/>
            <person name="Terahara T."/>
        </authorList>
    </citation>
    <scope>NUCLEOTIDE SEQUENCE</scope>
    <source>
        <strain evidence="2">KM77-8</strain>
    </source>
</reference>
<evidence type="ECO:0000256" key="1">
    <source>
        <dbReference type="SAM" id="MobiDB-lite"/>
    </source>
</evidence>
<dbReference type="InterPro" id="IPR006597">
    <property type="entry name" value="Sel1-like"/>
</dbReference>
<reference evidence="2" key="2">
    <citation type="submission" date="2024-07" db="EMBL/GenBank/DDBJ databases">
        <title>Streptomyces haneummycinica sp. nov., a new antibiotic-producing actinobacterium isolated from marine sediment.</title>
        <authorList>
            <person name="Uemura M."/>
            <person name="Hamada M."/>
            <person name="Hirano S."/>
            <person name="Kobayashi K."/>
            <person name="Ohshiro T."/>
            <person name="Kobayashi T."/>
            <person name="Terahara T."/>
        </authorList>
    </citation>
    <scope>NUCLEOTIDE SEQUENCE</scope>
    <source>
        <strain evidence="2">KM77-8</strain>
    </source>
</reference>
<protein>
    <recommendedName>
        <fullName evidence="3">Sel1 repeat family protein</fullName>
    </recommendedName>
</protein>
<evidence type="ECO:0000313" key="2">
    <source>
        <dbReference type="EMBL" id="BFO15151.1"/>
    </source>
</evidence>
<proteinExistence type="predicted"/>
<dbReference type="SUPFAM" id="SSF81901">
    <property type="entry name" value="HCP-like"/>
    <property type="match status" value="1"/>
</dbReference>
<feature type="region of interest" description="Disordered" evidence="1">
    <location>
        <begin position="344"/>
        <end position="393"/>
    </location>
</feature>
<dbReference type="AlphaFoldDB" id="A0AAT9HCM3"/>
<sequence length="421" mass="43678">MWWLRAAQDGDGNAANALGALHAERGETQTAERWYRAAMDAGDINGAYNLGLLCADQGRTAQAEQWYRRAAYAGHREAANALAILLLRAGDETGAEPWFSKAAETGSVDAAFNLGILHAGRGEERSALRWYERAAAAGHMEAALQVGMARLREGEESEAERFLRCAAGAAARRPPTGWQRCWTRAGRRSPRMSWGAREPAQRVRGMVRAGRLAGASAGAGAGRDARGCAGDVVEAARWYREAAESGSRNGAFNLGLLLAREGVSRRRRCGGRGRPTRGTGGRRCGWPWCTRAGGAGGGAAVGRAGGGIGAGRCGGAGDAAAGRVAGGAVRVSWAGCRAARRRRGDSPLSAALSMSGGPYEPEVTPPPTRAALGAPRRPFKAPGGGTIARGDEGGLPAVTGFASVGRVDVVFHSSPRGGAAR</sequence>
<evidence type="ECO:0008006" key="3">
    <source>
        <dbReference type="Google" id="ProtNLM"/>
    </source>
</evidence>
<organism evidence="2">
    <name type="scientific">Streptomyces haneummycinicus</name>
    <dbReference type="NCBI Taxonomy" id="3074435"/>
    <lineage>
        <taxon>Bacteria</taxon>
        <taxon>Bacillati</taxon>
        <taxon>Actinomycetota</taxon>
        <taxon>Actinomycetes</taxon>
        <taxon>Kitasatosporales</taxon>
        <taxon>Streptomycetaceae</taxon>
        <taxon>Streptomyces</taxon>
    </lineage>
</organism>
<dbReference type="PANTHER" id="PTHR11102:SF160">
    <property type="entry name" value="ERAD-ASSOCIATED E3 UBIQUITIN-PROTEIN LIGASE COMPONENT HRD3"/>
    <property type="match status" value="1"/>
</dbReference>
<dbReference type="SMART" id="SM00671">
    <property type="entry name" value="SEL1"/>
    <property type="match status" value="5"/>
</dbReference>
<dbReference type="Gene3D" id="1.25.40.10">
    <property type="entry name" value="Tetratricopeptide repeat domain"/>
    <property type="match status" value="1"/>
</dbReference>
<name>A0AAT9HCM3_9ACTN</name>
<dbReference type="PANTHER" id="PTHR11102">
    <property type="entry name" value="SEL-1-LIKE PROTEIN"/>
    <property type="match status" value="1"/>
</dbReference>
<gene>
    <name evidence="2" type="ORF">SHKM778_15390</name>
</gene>
<accession>A0AAT9HCM3</accession>
<dbReference type="EMBL" id="AP035768">
    <property type="protein sequence ID" value="BFO15151.1"/>
    <property type="molecule type" value="Genomic_DNA"/>
</dbReference>
<dbReference type="InterPro" id="IPR011990">
    <property type="entry name" value="TPR-like_helical_dom_sf"/>
</dbReference>
<dbReference type="InterPro" id="IPR050767">
    <property type="entry name" value="Sel1_AlgK"/>
</dbReference>